<protein>
    <recommendedName>
        <fullName evidence="11">Glycoside hydrolase family 32 protein</fullName>
    </recommendedName>
</protein>
<evidence type="ECO:0000259" key="6">
    <source>
        <dbReference type="Pfam" id="PF08244"/>
    </source>
</evidence>
<keyword evidence="9" id="KW-1185">Reference proteome</keyword>
<evidence type="ECO:0000313" key="9">
    <source>
        <dbReference type="Proteomes" id="UP000285951"/>
    </source>
</evidence>
<dbReference type="SMART" id="SM00640">
    <property type="entry name" value="Glyco_32"/>
    <property type="match status" value="1"/>
</dbReference>
<dbReference type="PROSITE" id="PS51257">
    <property type="entry name" value="PROKAR_LIPOPROTEIN"/>
    <property type="match status" value="1"/>
</dbReference>
<dbReference type="EMBL" id="QTZN02000002">
    <property type="protein sequence ID" value="MVB05805.1"/>
    <property type="molecule type" value="Genomic_DNA"/>
</dbReference>
<evidence type="ECO:0000313" key="7">
    <source>
        <dbReference type="EMBL" id="MUP36600.1"/>
    </source>
</evidence>
<evidence type="ECO:0008006" key="11">
    <source>
        <dbReference type="Google" id="ProtNLM"/>
    </source>
</evidence>
<dbReference type="GO" id="GO:0004575">
    <property type="term" value="F:sucrose alpha-glucosidase activity"/>
    <property type="evidence" value="ECO:0007669"/>
    <property type="project" value="TreeGrafter"/>
</dbReference>
<feature type="domain" description="Glycosyl hydrolase family 32 C-terminal" evidence="6">
    <location>
        <begin position="404"/>
        <end position="477"/>
    </location>
</feature>
<gene>
    <name evidence="8" type="ORF">DWB62_002060</name>
    <name evidence="7" type="ORF">GNY23_02060</name>
</gene>
<dbReference type="SUPFAM" id="SSF75005">
    <property type="entry name" value="Arabinanase/levansucrase/invertase"/>
    <property type="match status" value="1"/>
</dbReference>
<dbReference type="Pfam" id="PF08244">
    <property type="entry name" value="Glyco_hydro_32C"/>
    <property type="match status" value="1"/>
</dbReference>
<name>A0A7M4D1S1_9BACT</name>
<evidence type="ECO:0000256" key="4">
    <source>
        <dbReference type="RuleBase" id="RU362110"/>
    </source>
</evidence>
<dbReference type="PANTHER" id="PTHR42800">
    <property type="entry name" value="EXOINULINASE INUD (AFU_ORTHOLOGUE AFUA_5G00480)"/>
    <property type="match status" value="1"/>
</dbReference>
<accession>A0A7M4D1S1</accession>
<comment type="caution">
    <text evidence="7">The sequence shown here is derived from an EMBL/GenBank/DDBJ whole genome shotgun (WGS) entry which is preliminary data.</text>
</comment>
<dbReference type="SUPFAM" id="SSF49899">
    <property type="entry name" value="Concanavalin A-like lectins/glucanases"/>
    <property type="match status" value="1"/>
</dbReference>
<dbReference type="EMBL" id="WOTW01000002">
    <property type="protein sequence ID" value="MUP36600.1"/>
    <property type="molecule type" value="Genomic_DNA"/>
</dbReference>
<dbReference type="InterPro" id="IPR013148">
    <property type="entry name" value="Glyco_hydro_32_N"/>
</dbReference>
<feature type="domain" description="Glycosyl hydrolase family 32 N-terminal" evidence="5">
    <location>
        <begin position="36"/>
        <end position="306"/>
    </location>
</feature>
<dbReference type="OrthoDB" id="9759709at2"/>
<dbReference type="InterPro" id="IPR013320">
    <property type="entry name" value="ConA-like_dom_sf"/>
</dbReference>
<evidence type="ECO:0000313" key="10">
    <source>
        <dbReference type="Proteomes" id="UP000462449"/>
    </source>
</evidence>
<evidence type="ECO:0000256" key="1">
    <source>
        <dbReference type="ARBA" id="ARBA00009902"/>
    </source>
</evidence>
<dbReference type="Gene3D" id="2.60.120.560">
    <property type="entry name" value="Exo-inulinase, domain 1"/>
    <property type="match status" value="1"/>
</dbReference>
<keyword evidence="3 4" id="KW-0326">Glycosidase</keyword>
<evidence type="ECO:0000313" key="8">
    <source>
        <dbReference type="EMBL" id="MVB05805.1"/>
    </source>
</evidence>
<dbReference type="Gene3D" id="2.115.10.20">
    <property type="entry name" value="Glycosyl hydrolase domain, family 43"/>
    <property type="match status" value="1"/>
</dbReference>
<dbReference type="InterPro" id="IPR013189">
    <property type="entry name" value="Glyco_hydro_32_C"/>
</dbReference>
<dbReference type="Pfam" id="PF00251">
    <property type="entry name" value="Glyco_hydro_32N"/>
    <property type="match status" value="1"/>
</dbReference>
<dbReference type="PANTHER" id="PTHR42800:SF1">
    <property type="entry name" value="EXOINULINASE INUD (AFU_ORTHOLOGUE AFUA_5G00480)"/>
    <property type="match status" value="1"/>
</dbReference>
<dbReference type="AlphaFoldDB" id="A0A7M4D1S1"/>
<dbReference type="Proteomes" id="UP000462449">
    <property type="component" value="Unassembled WGS sequence"/>
</dbReference>
<sequence>MKHKMIMRNIILSIWIVILFVGCSSSQKKNNIHSIHFGLESGILHAPVLLYYEAGIYHLYYKNKKTSGASVNIAHAFSKDLLIWEKKETSIFPRGENILGAAIVQDKQHCLPIGTKAGVPLLALLIENNENNQMDAILKYSLDNGLNWTIFKRKPEVPNSLLENPQDPSVFWSDSEKKWMMSISVRDHVEFYSSKDFVSWEYASEFWSDHFPKNSVLNNNVIFPLGDGSSYCLITFSSGKQVTLEPEMQYYIGSFEENDFIEETTQHHFVDFGKNVCGAVAFSQENKAPILIGFVEGENKSESKYTVPRTVHITEIYNELMIELYPKLDYNQPQNKKVILDSVKLSGRMNLSDYLPKNKEPLYLKLKFKTEHMTRISFPGKLGIEFKNKDGEHLVFGYENFWKNYFLLSTINEEKKRAVEMPCIHRDSTLEINVLIDSGIIEFYTETGKRVLSSLVSDSSEFDQIFLFTEKGNIEILEASYFYFQN</sequence>
<dbReference type="GO" id="GO:0005737">
    <property type="term" value="C:cytoplasm"/>
    <property type="evidence" value="ECO:0007669"/>
    <property type="project" value="TreeGrafter"/>
</dbReference>
<evidence type="ECO:0000259" key="5">
    <source>
        <dbReference type="Pfam" id="PF00251"/>
    </source>
</evidence>
<reference evidence="7 10" key="2">
    <citation type="submission" date="2019-12" db="EMBL/GenBank/DDBJ databases">
        <title>Draft genome sequence of Labilibaculum sp. strain 44 isolated from deep waters of Black Sea.</title>
        <authorList>
            <person name="Yadav S."/>
            <person name="Villanueva L."/>
        </authorList>
    </citation>
    <scope>NUCLEOTIDE SEQUENCE [LARGE SCALE GENOMIC DNA]</scope>
    <source>
        <strain evidence="7 10">44</strain>
    </source>
</reference>
<comment type="similarity">
    <text evidence="1 4">Belongs to the glycosyl hydrolase 32 family.</text>
</comment>
<evidence type="ECO:0000256" key="2">
    <source>
        <dbReference type="ARBA" id="ARBA00022801"/>
    </source>
</evidence>
<dbReference type="InterPro" id="IPR001362">
    <property type="entry name" value="Glyco_hydro_32"/>
</dbReference>
<dbReference type="InterPro" id="IPR023296">
    <property type="entry name" value="Glyco_hydro_beta-prop_sf"/>
</dbReference>
<proteinExistence type="inferred from homology"/>
<keyword evidence="2 4" id="KW-0378">Hydrolase</keyword>
<reference evidence="8 9" key="1">
    <citation type="submission" date="2019-11" db="EMBL/GenBank/DDBJ databases">
        <title>Draft genome sequence of Labilibaculum sp. strain SYP isolated from Black Sea.</title>
        <authorList>
            <person name="Yadav S."/>
            <person name="Villanueva L."/>
        </authorList>
    </citation>
    <scope>NUCLEOTIDE SEQUENCE [LARGE SCALE GENOMIC DNA]</scope>
    <source>
        <strain evidence="8 9">44</strain>
    </source>
</reference>
<organism evidence="7 10">
    <name type="scientific">Labilibaculum euxinus</name>
    <dbReference type="NCBI Taxonomy" id="2686357"/>
    <lineage>
        <taxon>Bacteria</taxon>
        <taxon>Pseudomonadati</taxon>
        <taxon>Bacteroidota</taxon>
        <taxon>Bacteroidia</taxon>
        <taxon>Marinilabiliales</taxon>
        <taxon>Marinifilaceae</taxon>
        <taxon>Labilibaculum</taxon>
    </lineage>
</organism>
<dbReference type="GO" id="GO:0005987">
    <property type="term" value="P:sucrose catabolic process"/>
    <property type="evidence" value="ECO:0007669"/>
    <property type="project" value="TreeGrafter"/>
</dbReference>
<dbReference type="Proteomes" id="UP000285951">
    <property type="component" value="Unassembled WGS sequence"/>
</dbReference>
<evidence type="ECO:0000256" key="3">
    <source>
        <dbReference type="ARBA" id="ARBA00023295"/>
    </source>
</evidence>